<dbReference type="AlphaFoldDB" id="A0A8J5Z5J6"/>
<evidence type="ECO:0000313" key="3">
    <source>
        <dbReference type="Proteomes" id="UP000701853"/>
    </source>
</evidence>
<sequence>MSKMRYDRKPPLAKSPIRVRPRRVLRSNSTSLQTPPGSLTKSQKPVRAWTGEESVIRPEYRSISCELQALATMVKCEVGNGKKENAGFGETSVGAKSTSLFERGRFYEEYSARRNERLKRRKGETGTESKSGHHHGLGVTIESSKKRESKKLESLRKSVSAAYSVERNESQTPRYLLRSMSKSKKPPLAVNNYNSYMSVTGTASKTTTRRVGRRHRNKEKDLLNMKFAASLHSSTVMRSY</sequence>
<dbReference type="PANTHER" id="PTHR37259">
    <property type="entry name" value="OS07G0474300 PROTEIN"/>
    <property type="match status" value="1"/>
</dbReference>
<name>A0A8J5Z5J6_9ROSI</name>
<feature type="compositionally biased region" description="Basic and acidic residues" evidence="1">
    <location>
        <begin position="143"/>
        <end position="154"/>
    </location>
</feature>
<keyword evidence="3" id="KW-1185">Reference proteome</keyword>
<protein>
    <submittedName>
        <fullName evidence="2">Uncharacterized protein</fullName>
    </submittedName>
</protein>
<feature type="compositionally biased region" description="Basic and acidic residues" evidence="1">
    <location>
        <begin position="1"/>
        <end position="10"/>
    </location>
</feature>
<evidence type="ECO:0000313" key="2">
    <source>
        <dbReference type="EMBL" id="KAG8494327.1"/>
    </source>
</evidence>
<gene>
    <name evidence="2" type="ORF">CXB51_012051</name>
</gene>
<reference evidence="2 3" key="1">
    <citation type="journal article" date="2021" name="bioRxiv">
        <title>The Gossypium anomalum genome as a resource for cotton improvement and evolutionary analysis of hybrid incompatibility.</title>
        <authorList>
            <person name="Grover C.E."/>
            <person name="Yuan D."/>
            <person name="Arick M.A."/>
            <person name="Miller E.R."/>
            <person name="Hu G."/>
            <person name="Peterson D.G."/>
            <person name="Wendel J.F."/>
            <person name="Udall J.A."/>
        </authorList>
    </citation>
    <scope>NUCLEOTIDE SEQUENCE [LARGE SCALE GENOMIC DNA]</scope>
    <source>
        <strain evidence="2">JFW-Udall</strain>
        <tissue evidence="2">Leaf</tissue>
    </source>
</reference>
<dbReference type="Proteomes" id="UP000701853">
    <property type="component" value="Chromosome 5"/>
</dbReference>
<organism evidence="2 3">
    <name type="scientific">Gossypium anomalum</name>
    <dbReference type="NCBI Taxonomy" id="47600"/>
    <lineage>
        <taxon>Eukaryota</taxon>
        <taxon>Viridiplantae</taxon>
        <taxon>Streptophyta</taxon>
        <taxon>Embryophyta</taxon>
        <taxon>Tracheophyta</taxon>
        <taxon>Spermatophyta</taxon>
        <taxon>Magnoliopsida</taxon>
        <taxon>eudicotyledons</taxon>
        <taxon>Gunneridae</taxon>
        <taxon>Pentapetalae</taxon>
        <taxon>rosids</taxon>
        <taxon>malvids</taxon>
        <taxon>Malvales</taxon>
        <taxon>Malvaceae</taxon>
        <taxon>Malvoideae</taxon>
        <taxon>Gossypium</taxon>
    </lineage>
</organism>
<evidence type="ECO:0000256" key="1">
    <source>
        <dbReference type="SAM" id="MobiDB-lite"/>
    </source>
</evidence>
<comment type="caution">
    <text evidence="2">The sequence shown here is derived from an EMBL/GenBank/DDBJ whole genome shotgun (WGS) entry which is preliminary data.</text>
</comment>
<feature type="region of interest" description="Disordered" evidence="1">
    <location>
        <begin position="1"/>
        <end position="46"/>
    </location>
</feature>
<accession>A0A8J5Z5J6</accession>
<dbReference type="OrthoDB" id="784446at2759"/>
<dbReference type="PANTHER" id="PTHR37259:SF2">
    <property type="entry name" value="OS07G0474300 PROTEIN"/>
    <property type="match status" value="1"/>
</dbReference>
<proteinExistence type="predicted"/>
<dbReference type="EMBL" id="JAHUZN010000005">
    <property type="protein sequence ID" value="KAG8494327.1"/>
    <property type="molecule type" value="Genomic_DNA"/>
</dbReference>
<feature type="region of interest" description="Disordered" evidence="1">
    <location>
        <begin position="117"/>
        <end position="154"/>
    </location>
</feature>
<feature type="compositionally biased region" description="Polar residues" evidence="1">
    <location>
        <begin position="26"/>
        <end position="43"/>
    </location>
</feature>